<comment type="similarity">
    <text evidence="1">Belongs to the pseudomonas-type ThrB family.</text>
</comment>
<gene>
    <name evidence="3" type="ORF">SAMN04487970_100618</name>
</gene>
<keyword evidence="3" id="KW-0808">Transferase</keyword>
<evidence type="ECO:0000313" key="3">
    <source>
        <dbReference type="EMBL" id="SCW41170.1"/>
    </source>
</evidence>
<dbReference type="SUPFAM" id="SSF56112">
    <property type="entry name" value="Protein kinase-like (PK-like)"/>
    <property type="match status" value="1"/>
</dbReference>
<dbReference type="PANTHER" id="PTHR21064:SF6">
    <property type="entry name" value="AMINOGLYCOSIDE PHOSPHOTRANSFERASE DOMAIN-CONTAINING PROTEIN"/>
    <property type="match status" value="1"/>
</dbReference>
<dbReference type="InterPro" id="IPR050249">
    <property type="entry name" value="Pseudomonas-type_ThrB"/>
</dbReference>
<dbReference type="EMBL" id="FMTT01000006">
    <property type="protein sequence ID" value="SCW41170.1"/>
    <property type="molecule type" value="Genomic_DNA"/>
</dbReference>
<keyword evidence="4" id="KW-1185">Reference proteome</keyword>
<accession>A0A1G4Q9A7</accession>
<organism evidence="3 4">
    <name type="scientific">Paenibacillus tianmuensis</name>
    <dbReference type="NCBI Taxonomy" id="624147"/>
    <lineage>
        <taxon>Bacteria</taxon>
        <taxon>Bacillati</taxon>
        <taxon>Bacillota</taxon>
        <taxon>Bacilli</taxon>
        <taxon>Bacillales</taxon>
        <taxon>Paenibacillaceae</taxon>
        <taxon>Paenibacillus</taxon>
    </lineage>
</organism>
<dbReference type="PANTHER" id="PTHR21064">
    <property type="entry name" value="AMINOGLYCOSIDE PHOSPHOTRANSFERASE DOMAIN-CONTAINING PROTEIN-RELATED"/>
    <property type="match status" value="1"/>
</dbReference>
<proteinExistence type="inferred from homology"/>
<keyword evidence="3" id="KW-0418">Kinase</keyword>
<dbReference type="InterPro" id="IPR011009">
    <property type="entry name" value="Kinase-like_dom_sf"/>
</dbReference>
<protein>
    <submittedName>
        <fullName evidence="3">Ser/Thr protein kinase RdoA involved in Cpx stress response, MazF antagonist</fullName>
    </submittedName>
</protein>
<evidence type="ECO:0000256" key="1">
    <source>
        <dbReference type="ARBA" id="ARBA00038240"/>
    </source>
</evidence>
<evidence type="ECO:0000313" key="4">
    <source>
        <dbReference type="Proteomes" id="UP000198601"/>
    </source>
</evidence>
<dbReference type="AlphaFoldDB" id="A0A1G4Q9A7"/>
<evidence type="ECO:0000259" key="2">
    <source>
        <dbReference type="Pfam" id="PF01636"/>
    </source>
</evidence>
<dbReference type="STRING" id="624147.SAMN04487970_100618"/>
<dbReference type="Proteomes" id="UP000198601">
    <property type="component" value="Unassembled WGS sequence"/>
</dbReference>
<dbReference type="RefSeq" id="WP_090668194.1">
    <property type="nucleotide sequence ID" value="NZ_FMTT01000006.1"/>
</dbReference>
<dbReference type="GO" id="GO:0004413">
    <property type="term" value="F:homoserine kinase activity"/>
    <property type="evidence" value="ECO:0007669"/>
    <property type="project" value="TreeGrafter"/>
</dbReference>
<dbReference type="OrthoDB" id="4030632at2"/>
<dbReference type="InterPro" id="IPR002575">
    <property type="entry name" value="Aminoglycoside_PTrfase"/>
</dbReference>
<name>A0A1G4Q9A7_9BACL</name>
<reference evidence="4" key="1">
    <citation type="submission" date="2016-10" db="EMBL/GenBank/DDBJ databases">
        <authorList>
            <person name="Varghese N."/>
            <person name="Submissions S."/>
        </authorList>
    </citation>
    <scope>NUCLEOTIDE SEQUENCE [LARGE SCALE GENOMIC DNA]</scope>
    <source>
        <strain evidence="4">CGMCC 1.8946</strain>
    </source>
</reference>
<feature type="domain" description="Aminoglycoside phosphotransferase" evidence="2">
    <location>
        <begin position="30"/>
        <end position="265"/>
    </location>
</feature>
<dbReference type="Pfam" id="PF01636">
    <property type="entry name" value="APH"/>
    <property type="match status" value="1"/>
</dbReference>
<dbReference type="Gene3D" id="3.90.1200.10">
    <property type="match status" value="1"/>
</dbReference>
<dbReference type="GO" id="GO:0009088">
    <property type="term" value="P:threonine biosynthetic process"/>
    <property type="evidence" value="ECO:0007669"/>
    <property type="project" value="TreeGrafter"/>
</dbReference>
<sequence>MFFHWDDESIAREALKQFPVYGERLVYLGKSDNVTFQVKTKQENLNYLMKLHYATKGNHSKKTVESELLWLEALAADTTLTVPSPIRNRDNGLTAEVAVNASGESVVVTLYQWVNGELLDREPTPGEARSLAQLMAALHRHAMEWSAPAGFTRPVYDTDNVLSLPGPLKRLLELNVISGEAYACLDRTAHKIVVGLQRQTVAKPAWGLIHSDLHESNYVFDQGSPRPIDFSSCGYGFYLFDVAQTFLHLSPENRREFLSAYREERQLREIDANSLDLFFVWAILRNFAFLANNPAEHASLSELIPRVAKSYFENYLKDEPILEIGSS</sequence>